<evidence type="ECO:0000259" key="4">
    <source>
        <dbReference type="Pfam" id="PF24039"/>
    </source>
</evidence>
<feature type="region of interest" description="Disordered" evidence="1">
    <location>
        <begin position="368"/>
        <end position="436"/>
    </location>
</feature>
<dbReference type="EMBL" id="JBHSKX010000001">
    <property type="protein sequence ID" value="MFC5366816.1"/>
    <property type="molecule type" value="Genomic_DNA"/>
</dbReference>
<feature type="compositionally biased region" description="Basic and acidic residues" evidence="1">
    <location>
        <begin position="424"/>
        <end position="436"/>
    </location>
</feature>
<dbReference type="Gene3D" id="3.30.1360.190">
    <property type="match status" value="1"/>
</dbReference>
<dbReference type="InterPro" id="IPR041346">
    <property type="entry name" value="DR2241_Fer4"/>
</dbReference>
<protein>
    <submittedName>
        <fullName evidence="5">DR2241 family protein</fullName>
    </submittedName>
</protein>
<dbReference type="Pfam" id="PF24039">
    <property type="entry name" value="DUF7348"/>
    <property type="match status" value="1"/>
</dbReference>
<accession>A0ABD5R9U4</accession>
<evidence type="ECO:0000313" key="6">
    <source>
        <dbReference type="Proteomes" id="UP001596201"/>
    </source>
</evidence>
<proteinExistence type="predicted"/>
<dbReference type="InterPro" id="IPR041181">
    <property type="entry name" value="DR2241_middle"/>
</dbReference>
<feature type="domain" description="DR2241 stabilising" evidence="3">
    <location>
        <begin position="125"/>
        <end position="223"/>
    </location>
</feature>
<reference evidence="5 6" key="1">
    <citation type="journal article" date="2019" name="Int. J. Syst. Evol. Microbiol.">
        <title>The Global Catalogue of Microorganisms (GCM) 10K type strain sequencing project: providing services to taxonomists for standard genome sequencing and annotation.</title>
        <authorList>
            <consortium name="The Broad Institute Genomics Platform"/>
            <consortium name="The Broad Institute Genome Sequencing Center for Infectious Disease"/>
            <person name="Wu L."/>
            <person name="Ma J."/>
        </authorList>
    </citation>
    <scope>NUCLEOTIDE SEQUENCE [LARGE SCALE GENOMIC DNA]</scope>
    <source>
        <strain evidence="5 6">CGMCC 1.12237</strain>
    </source>
</reference>
<organism evidence="5 6">
    <name type="scientific">Salinirubrum litoreum</name>
    <dbReference type="NCBI Taxonomy" id="1126234"/>
    <lineage>
        <taxon>Archaea</taxon>
        <taxon>Methanobacteriati</taxon>
        <taxon>Methanobacteriota</taxon>
        <taxon>Stenosarchaea group</taxon>
        <taxon>Halobacteria</taxon>
        <taxon>Halobacteriales</taxon>
        <taxon>Haloferacaceae</taxon>
        <taxon>Salinirubrum</taxon>
    </lineage>
</organism>
<dbReference type="Proteomes" id="UP001596201">
    <property type="component" value="Unassembled WGS sequence"/>
</dbReference>
<comment type="caution">
    <text evidence="5">The sequence shown here is derived from an EMBL/GenBank/DDBJ whole genome shotgun (WGS) entry which is preliminary data.</text>
</comment>
<feature type="domain" description="DR2241 4Fe-4S iron-sulfur cluster binding" evidence="2">
    <location>
        <begin position="226"/>
        <end position="306"/>
    </location>
</feature>
<evidence type="ECO:0000256" key="1">
    <source>
        <dbReference type="SAM" id="MobiDB-lite"/>
    </source>
</evidence>
<feature type="compositionally biased region" description="Basic and acidic residues" evidence="1">
    <location>
        <begin position="383"/>
        <end position="394"/>
    </location>
</feature>
<dbReference type="InterPro" id="IPR055772">
    <property type="entry name" value="DUF7348"/>
</dbReference>
<feature type="domain" description="DUF7348" evidence="4">
    <location>
        <begin position="3"/>
        <end position="75"/>
    </location>
</feature>
<dbReference type="Pfam" id="PF18009">
    <property type="entry name" value="Fer4_23"/>
    <property type="match status" value="1"/>
</dbReference>
<dbReference type="AlphaFoldDB" id="A0ABD5R9U4"/>
<dbReference type="Gene3D" id="3.30.70.2320">
    <property type="match status" value="1"/>
</dbReference>
<evidence type="ECO:0000259" key="2">
    <source>
        <dbReference type="Pfam" id="PF18009"/>
    </source>
</evidence>
<sequence length="436" mass="49287">MNDRQFEALHEAVRAEPVEFDGLHAAYDPDSGDEESAYRLATPDGEWADLSESEFRERAESNPWYVSNWYFWERHLDGRSPARRAFLRRLEAADHHTVEERYEALSGGAEAVGESDATGAEPAGMVTEWGQLRIVATLGADGTRLYHLRHHADADAPLTDLDVHTDPLDARRLTKFDDRGRYRPLKTAPSLPTGWAFTDLRAGDLLSAMDAIYPATVENWYREEAGDLDVTHWSETAERQTGIYGIIDELDREGVEWIAESCCVDSQCLKRREWQFAEGDELSADGGTGVFPCREPCSLVVAAARKWTTLEREEEREYTFHLTPSEKEQIEEIVDSVAEGEVDDIREADVYEGANRYRARFLRAKRMDDHGNLGGVPTEPDDHEEHHEDEHADHEDDEDDHDAGDDHGEDDHDAGDDHDEGDDAHETHDADASDDQ</sequence>
<gene>
    <name evidence="5" type="ORF">ACFPJ5_07675</name>
</gene>
<dbReference type="RefSeq" id="WP_227227848.1">
    <property type="nucleotide sequence ID" value="NZ_JAJCVJ010000001.1"/>
</dbReference>
<dbReference type="Pfam" id="PF18069">
    <property type="entry name" value="DR2241"/>
    <property type="match status" value="1"/>
</dbReference>
<keyword evidence="6" id="KW-1185">Reference proteome</keyword>
<name>A0ABD5R9U4_9EURY</name>
<evidence type="ECO:0000259" key="3">
    <source>
        <dbReference type="Pfam" id="PF18069"/>
    </source>
</evidence>
<evidence type="ECO:0000313" key="5">
    <source>
        <dbReference type="EMBL" id="MFC5366816.1"/>
    </source>
</evidence>
<feature type="compositionally biased region" description="Acidic residues" evidence="1">
    <location>
        <begin position="411"/>
        <end position="423"/>
    </location>
</feature>